<dbReference type="EMBL" id="JAMKFB020000015">
    <property type="protein sequence ID" value="KAL0174519.1"/>
    <property type="molecule type" value="Genomic_DNA"/>
</dbReference>
<feature type="non-terminal residue" evidence="1">
    <location>
        <position position="1"/>
    </location>
</feature>
<accession>A0ABD0PKX6</accession>
<evidence type="ECO:0000313" key="1">
    <source>
        <dbReference type="EMBL" id="KAL0174519.1"/>
    </source>
</evidence>
<name>A0ABD0PKX6_CIRMR</name>
<organism evidence="1 2">
    <name type="scientific">Cirrhinus mrigala</name>
    <name type="common">Mrigala</name>
    <dbReference type="NCBI Taxonomy" id="683832"/>
    <lineage>
        <taxon>Eukaryota</taxon>
        <taxon>Metazoa</taxon>
        <taxon>Chordata</taxon>
        <taxon>Craniata</taxon>
        <taxon>Vertebrata</taxon>
        <taxon>Euteleostomi</taxon>
        <taxon>Actinopterygii</taxon>
        <taxon>Neopterygii</taxon>
        <taxon>Teleostei</taxon>
        <taxon>Ostariophysi</taxon>
        <taxon>Cypriniformes</taxon>
        <taxon>Cyprinidae</taxon>
        <taxon>Labeoninae</taxon>
        <taxon>Labeonini</taxon>
        <taxon>Cirrhinus</taxon>
    </lineage>
</organism>
<feature type="non-terminal residue" evidence="1">
    <location>
        <position position="56"/>
    </location>
</feature>
<gene>
    <name evidence="1" type="ORF">M9458_030487</name>
</gene>
<comment type="caution">
    <text evidence="1">The sequence shown here is derived from an EMBL/GenBank/DDBJ whole genome shotgun (WGS) entry which is preliminary data.</text>
</comment>
<protein>
    <submittedName>
        <fullName evidence="1">Uncharacterized protein</fullName>
    </submittedName>
</protein>
<dbReference type="AlphaFoldDB" id="A0ABD0PKX6"/>
<reference evidence="1 2" key="1">
    <citation type="submission" date="2024-05" db="EMBL/GenBank/DDBJ databases">
        <title>Genome sequencing and assembly of Indian major carp, Cirrhinus mrigala (Hamilton, 1822).</title>
        <authorList>
            <person name="Mohindra V."/>
            <person name="Chowdhury L.M."/>
            <person name="Lal K."/>
            <person name="Jena J.K."/>
        </authorList>
    </citation>
    <scope>NUCLEOTIDE SEQUENCE [LARGE SCALE GENOMIC DNA]</scope>
    <source>
        <strain evidence="1">CM1030</strain>
        <tissue evidence="1">Blood</tissue>
    </source>
</reference>
<proteinExistence type="predicted"/>
<dbReference type="Proteomes" id="UP001529510">
    <property type="component" value="Unassembled WGS sequence"/>
</dbReference>
<keyword evidence="2" id="KW-1185">Reference proteome</keyword>
<evidence type="ECO:0000313" key="2">
    <source>
        <dbReference type="Proteomes" id="UP001529510"/>
    </source>
</evidence>
<sequence length="56" mass="6561">PRDKRPYPSPRFSWSYPSNPWYSGSYFPVSFKDTCNPDLTFDAVTTVGEAIFFFRD</sequence>